<name>A0A7V8GMF8_9GAMM</name>
<dbReference type="AlphaFoldDB" id="A0A7V8GMF8"/>
<dbReference type="GO" id="GO:0010945">
    <property type="term" value="F:coenzyme A diphosphatase activity"/>
    <property type="evidence" value="ECO:0007669"/>
    <property type="project" value="InterPro"/>
</dbReference>
<dbReference type="InterPro" id="IPR015797">
    <property type="entry name" value="NUDIX_hydrolase-like_dom_sf"/>
</dbReference>
<feature type="domain" description="Nudix hydrolase" evidence="7">
    <location>
        <begin position="134"/>
        <end position="275"/>
    </location>
</feature>
<keyword evidence="3" id="KW-0479">Metal-binding</keyword>
<dbReference type="Proteomes" id="UP000462066">
    <property type="component" value="Unassembled WGS sequence"/>
</dbReference>
<dbReference type="Pfam" id="PF06945">
    <property type="entry name" value="DUF1289"/>
    <property type="match status" value="1"/>
</dbReference>
<evidence type="ECO:0000256" key="2">
    <source>
        <dbReference type="ARBA" id="ARBA00001946"/>
    </source>
</evidence>
<keyword evidence="9" id="KW-1185">Reference proteome</keyword>
<accession>A0A7V8GMF8</accession>
<evidence type="ECO:0000256" key="4">
    <source>
        <dbReference type="ARBA" id="ARBA00022801"/>
    </source>
</evidence>
<evidence type="ECO:0000313" key="9">
    <source>
        <dbReference type="Proteomes" id="UP000462066"/>
    </source>
</evidence>
<dbReference type="Gene3D" id="3.90.79.10">
    <property type="entry name" value="Nucleoside Triphosphate Pyrophosphohydrolase"/>
    <property type="match status" value="1"/>
</dbReference>
<protein>
    <submittedName>
        <fullName evidence="8">Coenzyme A pyrophosphatase</fullName>
    </submittedName>
</protein>
<evidence type="ECO:0000256" key="6">
    <source>
        <dbReference type="ARBA" id="ARBA00023211"/>
    </source>
</evidence>
<evidence type="ECO:0000259" key="7">
    <source>
        <dbReference type="PROSITE" id="PS51462"/>
    </source>
</evidence>
<evidence type="ECO:0000256" key="1">
    <source>
        <dbReference type="ARBA" id="ARBA00001936"/>
    </source>
</evidence>
<dbReference type="Pfam" id="PF00293">
    <property type="entry name" value="NUDIX"/>
    <property type="match status" value="1"/>
</dbReference>
<gene>
    <name evidence="8" type="ORF">B1992_09050</name>
</gene>
<dbReference type="EMBL" id="MWIP01000007">
    <property type="protein sequence ID" value="KAF1686354.1"/>
    <property type="molecule type" value="Genomic_DNA"/>
</dbReference>
<dbReference type="PROSITE" id="PS51462">
    <property type="entry name" value="NUDIX"/>
    <property type="match status" value="1"/>
</dbReference>
<keyword evidence="4" id="KW-0378">Hydrolase</keyword>
<dbReference type="CDD" id="cd03426">
    <property type="entry name" value="NUDIX_CoAse_Nudt7"/>
    <property type="match status" value="1"/>
</dbReference>
<organism evidence="8 9">
    <name type="scientific">Pseudoxanthomonas broegbernensis</name>
    <dbReference type="NCBI Taxonomy" id="83619"/>
    <lineage>
        <taxon>Bacteria</taxon>
        <taxon>Pseudomonadati</taxon>
        <taxon>Pseudomonadota</taxon>
        <taxon>Gammaproteobacteria</taxon>
        <taxon>Lysobacterales</taxon>
        <taxon>Lysobacteraceae</taxon>
        <taxon>Pseudoxanthomonas</taxon>
    </lineage>
</organism>
<dbReference type="SUPFAM" id="SSF55811">
    <property type="entry name" value="Nudix"/>
    <property type="match status" value="1"/>
</dbReference>
<keyword evidence="5" id="KW-0460">Magnesium</keyword>
<dbReference type="InterPro" id="IPR045121">
    <property type="entry name" value="CoAse"/>
</dbReference>
<sequence length="300" mass="32646">MPAQSFLRGAFRATLPVHATVRVHSLPSPPTDVPPADAAPSSPCVRACRLGTDGLCGGCLRSGAEIAQWTRLDAATRRRMMETVLAGRERERYRFLDQLQERQALRGVLHPLPRPPAGEGWNRSELDDLLPPAPLAEAAVLVGLVPRAGSGTQVLLTLRTDTLRHHGGQVSFPGGRVEPQDAGVLAAALRESREEIALCDRQVAPLGYLDPFLTISGFRVTPVVAAVDPDYVPRPEPGEVAAVFEVPLDYLMSAAHLRQVEIDYGGRPRSVLEYDWPGQRIWGATAAILYNLRRRLEAGP</sequence>
<evidence type="ECO:0000256" key="5">
    <source>
        <dbReference type="ARBA" id="ARBA00022842"/>
    </source>
</evidence>
<reference evidence="8 9" key="1">
    <citation type="submission" date="2017-10" db="EMBL/GenBank/DDBJ databases">
        <title>Whole genome sequencing of Pseudoxanthomonas broegbernensis DSM 12573(T).</title>
        <authorList>
            <person name="Kumar S."/>
            <person name="Bansal K."/>
            <person name="Kaur A."/>
            <person name="Patil P."/>
            <person name="Sharma S."/>
            <person name="Patil P.B."/>
        </authorList>
    </citation>
    <scope>NUCLEOTIDE SEQUENCE [LARGE SCALE GENOMIC DNA]</scope>
    <source>
        <strain evidence="8 9">DSM 12573</strain>
    </source>
</reference>
<dbReference type="InterPro" id="IPR010710">
    <property type="entry name" value="DUF1289"/>
</dbReference>
<dbReference type="PANTHER" id="PTHR12992">
    <property type="entry name" value="NUDIX HYDROLASE"/>
    <property type="match status" value="1"/>
</dbReference>
<dbReference type="GO" id="GO:0046872">
    <property type="term" value="F:metal ion binding"/>
    <property type="evidence" value="ECO:0007669"/>
    <property type="project" value="UniProtKB-KW"/>
</dbReference>
<evidence type="ECO:0000256" key="3">
    <source>
        <dbReference type="ARBA" id="ARBA00022723"/>
    </source>
</evidence>
<keyword evidence="6" id="KW-0464">Manganese</keyword>
<dbReference type="InterPro" id="IPR000086">
    <property type="entry name" value="NUDIX_hydrolase_dom"/>
</dbReference>
<dbReference type="PANTHER" id="PTHR12992:SF11">
    <property type="entry name" value="MITOCHONDRIAL COENZYME A DIPHOSPHATASE NUDT8"/>
    <property type="match status" value="1"/>
</dbReference>
<evidence type="ECO:0000313" key="8">
    <source>
        <dbReference type="EMBL" id="KAF1686354.1"/>
    </source>
</evidence>
<comment type="cofactor">
    <cofactor evidence="2">
        <name>Mg(2+)</name>
        <dbReference type="ChEBI" id="CHEBI:18420"/>
    </cofactor>
</comment>
<comment type="caution">
    <text evidence="8">The sequence shown here is derived from an EMBL/GenBank/DDBJ whole genome shotgun (WGS) entry which is preliminary data.</text>
</comment>
<proteinExistence type="predicted"/>
<comment type="cofactor">
    <cofactor evidence="1">
        <name>Mn(2+)</name>
        <dbReference type="ChEBI" id="CHEBI:29035"/>
    </cofactor>
</comment>